<evidence type="ECO:0000313" key="7">
    <source>
        <dbReference type="EMBL" id="MEB3512896.1"/>
    </source>
</evidence>
<dbReference type="PROSITE" id="PS00397">
    <property type="entry name" value="RECOMBINASES_1"/>
    <property type="match status" value="1"/>
</dbReference>
<dbReference type="PANTHER" id="PTHR30461:SF26">
    <property type="entry name" value="RESOLVASE HOMOLOG YNEB"/>
    <property type="match status" value="1"/>
</dbReference>
<dbReference type="InterPro" id="IPR009057">
    <property type="entry name" value="Homeodomain-like_sf"/>
</dbReference>
<keyword evidence="2" id="KW-0229">DNA integration</keyword>
<dbReference type="InterPro" id="IPR006119">
    <property type="entry name" value="Resolv_N"/>
</dbReference>
<dbReference type="Pfam" id="PF00239">
    <property type="entry name" value="Resolvase"/>
    <property type="match status" value="1"/>
</dbReference>
<sequence length="189" mass="20798">MRVGYIRVSTVDQNTVRQLDGIDVERTFVDKASGKDTARPQLDELIAFVRDGDTVIVHSMDRLARNLDDLRRLVRTLTGKGVRVEFVKESLTFTGEDSPMANLLLSVMGAFAEFERALILERQREGIAAAKARGAYTGRKPALTTEQATQLRARADGGESKAALAKEFGVSRETVYSYLRSGADRTVSG</sequence>
<feature type="domain" description="Resolvase/invertase-type recombinase catalytic" evidence="6">
    <location>
        <begin position="1"/>
        <end position="134"/>
    </location>
</feature>
<evidence type="ECO:0000256" key="3">
    <source>
        <dbReference type="ARBA" id="ARBA00023125"/>
    </source>
</evidence>
<keyword evidence="4" id="KW-0233">DNA recombination</keyword>
<dbReference type="Proteomes" id="UP001348098">
    <property type="component" value="Unassembled WGS sequence"/>
</dbReference>
<dbReference type="InterPro" id="IPR050639">
    <property type="entry name" value="SSR_resolvase"/>
</dbReference>
<dbReference type="EMBL" id="JAYKYQ010000010">
    <property type="protein sequence ID" value="MEB3512896.1"/>
    <property type="molecule type" value="Genomic_DNA"/>
</dbReference>
<evidence type="ECO:0000256" key="5">
    <source>
        <dbReference type="PROSITE-ProRule" id="PRU10137"/>
    </source>
</evidence>
<evidence type="ECO:0000313" key="8">
    <source>
        <dbReference type="Proteomes" id="UP001348098"/>
    </source>
</evidence>
<dbReference type="InterPro" id="IPR006120">
    <property type="entry name" value="Resolvase_HTH_dom"/>
</dbReference>
<dbReference type="SMART" id="SM00857">
    <property type="entry name" value="Resolvase"/>
    <property type="match status" value="1"/>
</dbReference>
<dbReference type="SUPFAM" id="SSF46689">
    <property type="entry name" value="Homeodomain-like"/>
    <property type="match status" value="1"/>
</dbReference>
<keyword evidence="3" id="KW-0238">DNA-binding</keyword>
<evidence type="ECO:0000259" key="6">
    <source>
        <dbReference type="PROSITE" id="PS51736"/>
    </source>
</evidence>
<dbReference type="InterPro" id="IPR006118">
    <property type="entry name" value="Recombinase_CS"/>
</dbReference>
<protein>
    <submittedName>
        <fullName evidence="7">Recombinase family protein</fullName>
    </submittedName>
</protein>
<gene>
    <name evidence="7" type="ORF">U3653_22940</name>
</gene>
<dbReference type="CDD" id="cd00569">
    <property type="entry name" value="HTH_Hin_like"/>
    <property type="match status" value="1"/>
</dbReference>
<reference evidence="7 8" key="1">
    <citation type="submission" date="2023-12" db="EMBL/GenBank/DDBJ databases">
        <title>novel species in genus Nocarida.</title>
        <authorList>
            <person name="Li Z."/>
        </authorList>
    </citation>
    <scope>NUCLEOTIDE SEQUENCE [LARGE SCALE GENOMIC DNA]</scope>
    <source>
        <strain evidence="7 8">CDC186</strain>
    </source>
</reference>
<organism evidence="7 8">
    <name type="scientific">Nocardia implantans</name>
    <dbReference type="NCBI Taxonomy" id="3108168"/>
    <lineage>
        <taxon>Bacteria</taxon>
        <taxon>Bacillati</taxon>
        <taxon>Actinomycetota</taxon>
        <taxon>Actinomycetes</taxon>
        <taxon>Mycobacteriales</taxon>
        <taxon>Nocardiaceae</taxon>
        <taxon>Nocardia</taxon>
    </lineage>
</organism>
<name>A0ABU6AZH3_9NOCA</name>
<accession>A0ABU6AZH3</accession>
<dbReference type="PANTHER" id="PTHR30461">
    <property type="entry name" value="DNA-INVERTASE FROM LAMBDOID PROPHAGE"/>
    <property type="match status" value="1"/>
</dbReference>
<comment type="similarity">
    <text evidence="1">Belongs to the site-specific recombinase resolvase family.</text>
</comment>
<feature type="active site" description="O-(5'-phospho-DNA)-serine intermediate" evidence="5">
    <location>
        <position position="9"/>
    </location>
</feature>
<comment type="caution">
    <text evidence="7">The sequence shown here is derived from an EMBL/GenBank/DDBJ whole genome shotgun (WGS) entry which is preliminary data.</text>
</comment>
<evidence type="ECO:0000256" key="1">
    <source>
        <dbReference type="ARBA" id="ARBA00009913"/>
    </source>
</evidence>
<dbReference type="PROSITE" id="PS00398">
    <property type="entry name" value="RECOMBINASES_2"/>
    <property type="match status" value="1"/>
</dbReference>
<dbReference type="Gene3D" id="1.10.10.60">
    <property type="entry name" value="Homeodomain-like"/>
    <property type="match status" value="1"/>
</dbReference>
<keyword evidence="8" id="KW-1185">Reference proteome</keyword>
<proteinExistence type="inferred from homology"/>
<dbReference type="SUPFAM" id="SSF53041">
    <property type="entry name" value="Resolvase-like"/>
    <property type="match status" value="1"/>
</dbReference>
<evidence type="ECO:0000256" key="2">
    <source>
        <dbReference type="ARBA" id="ARBA00022908"/>
    </source>
</evidence>
<dbReference type="Pfam" id="PF02796">
    <property type="entry name" value="HTH_7"/>
    <property type="match status" value="1"/>
</dbReference>
<dbReference type="RefSeq" id="WP_195078856.1">
    <property type="nucleotide sequence ID" value="NZ_JAYESH010000026.1"/>
</dbReference>
<dbReference type="CDD" id="cd03768">
    <property type="entry name" value="SR_ResInv"/>
    <property type="match status" value="1"/>
</dbReference>
<evidence type="ECO:0000256" key="4">
    <source>
        <dbReference type="ARBA" id="ARBA00023172"/>
    </source>
</evidence>
<dbReference type="PROSITE" id="PS51736">
    <property type="entry name" value="RECOMBINASES_3"/>
    <property type="match status" value="1"/>
</dbReference>
<dbReference type="InterPro" id="IPR036162">
    <property type="entry name" value="Resolvase-like_N_sf"/>
</dbReference>
<dbReference type="Gene3D" id="3.40.50.1390">
    <property type="entry name" value="Resolvase, N-terminal catalytic domain"/>
    <property type="match status" value="1"/>
</dbReference>